<feature type="compositionally biased region" description="Basic and acidic residues" evidence="1">
    <location>
        <begin position="1"/>
        <end position="10"/>
    </location>
</feature>
<evidence type="ECO:0000256" key="1">
    <source>
        <dbReference type="SAM" id="MobiDB-lite"/>
    </source>
</evidence>
<proteinExistence type="predicted"/>
<comment type="caution">
    <text evidence="2">The sequence shown here is derived from an EMBL/GenBank/DDBJ whole genome shotgun (WGS) entry which is preliminary data.</text>
</comment>
<dbReference type="EMBL" id="JAINUF010000003">
    <property type="protein sequence ID" value="KAJ8371115.1"/>
    <property type="molecule type" value="Genomic_DNA"/>
</dbReference>
<name>A0A9Q1J699_SYNKA</name>
<sequence length="119" mass="13042">MTTNHMDRQGTGRGSLGRKRAMTDWTGGGWTWPERNRQEPGGTGTRGKSREILLCEAAEMRRSVLRVDTAGVFRGPSSQGSPRVYDTSDSRVIDCFRILPATADLTSCRAPICQPASAR</sequence>
<reference evidence="2" key="1">
    <citation type="journal article" date="2023" name="Science">
        <title>Genome structures resolve the early diversification of teleost fishes.</title>
        <authorList>
            <person name="Parey E."/>
            <person name="Louis A."/>
            <person name="Montfort J."/>
            <person name="Bouchez O."/>
            <person name="Roques C."/>
            <person name="Iampietro C."/>
            <person name="Lluch J."/>
            <person name="Castinel A."/>
            <person name="Donnadieu C."/>
            <person name="Desvignes T."/>
            <person name="Floi Bucao C."/>
            <person name="Jouanno E."/>
            <person name="Wen M."/>
            <person name="Mejri S."/>
            <person name="Dirks R."/>
            <person name="Jansen H."/>
            <person name="Henkel C."/>
            <person name="Chen W.J."/>
            <person name="Zahm M."/>
            <person name="Cabau C."/>
            <person name="Klopp C."/>
            <person name="Thompson A.W."/>
            <person name="Robinson-Rechavi M."/>
            <person name="Braasch I."/>
            <person name="Lecointre G."/>
            <person name="Bobe J."/>
            <person name="Postlethwait J.H."/>
            <person name="Berthelot C."/>
            <person name="Roest Crollius H."/>
            <person name="Guiguen Y."/>
        </authorList>
    </citation>
    <scope>NUCLEOTIDE SEQUENCE</scope>
    <source>
        <strain evidence="2">WJC10195</strain>
    </source>
</reference>
<feature type="region of interest" description="Disordered" evidence="1">
    <location>
        <begin position="1"/>
        <end position="49"/>
    </location>
</feature>
<accession>A0A9Q1J699</accession>
<dbReference type="Proteomes" id="UP001152622">
    <property type="component" value="Chromosome 3"/>
</dbReference>
<evidence type="ECO:0000313" key="3">
    <source>
        <dbReference type="Proteomes" id="UP001152622"/>
    </source>
</evidence>
<organism evidence="2 3">
    <name type="scientific">Synaphobranchus kaupii</name>
    <name type="common">Kaup's arrowtooth eel</name>
    <dbReference type="NCBI Taxonomy" id="118154"/>
    <lineage>
        <taxon>Eukaryota</taxon>
        <taxon>Metazoa</taxon>
        <taxon>Chordata</taxon>
        <taxon>Craniata</taxon>
        <taxon>Vertebrata</taxon>
        <taxon>Euteleostomi</taxon>
        <taxon>Actinopterygii</taxon>
        <taxon>Neopterygii</taxon>
        <taxon>Teleostei</taxon>
        <taxon>Anguilliformes</taxon>
        <taxon>Synaphobranchidae</taxon>
        <taxon>Synaphobranchus</taxon>
    </lineage>
</organism>
<evidence type="ECO:0000313" key="2">
    <source>
        <dbReference type="EMBL" id="KAJ8371115.1"/>
    </source>
</evidence>
<keyword evidence="3" id="KW-1185">Reference proteome</keyword>
<gene>
    <name evidence="2" type="ORF">SKAU_G00111430</name>
</gene>
<protein>
    <submittedName>
        <fullName evidence="2">Uncharacterized protein</fullName>
    </submittedName>
</protein>
<dbReference type="AlphaFoldDB" id="A0A9Q1J699"/>